<evidence type="ECO:0008006" key="6">
    <source>
        <dbReference type="Google" id="ProtNLM"/>
    </source>
</evidence>
<feature type="region of interest" description="Disordered" evidence="1">
    <location>
        <begin position="240"/>
        <end position="280"/>
    </location>
</feature>
<dbReference type="SUPFAM" id="SSF101447">
    <property type="entry name" value="Formin homology 2 domain (FH2 domain)"/>
    <property type="match status" value="1"/>
</dbReference>
<evidence type="ECO:0000313" key="5">
    <source>
        <dbReference type="Proteomes" id="UP001519460"/>
    </source>
</evidence>
<feature type="compositionally biased region" description="Polar residues" evidence="1">
    <location>
        <begin position="450"/>
        <end position="467"/>
    </location>
</feature>
<feature type="domain" description="FH2" evidence="3">
    <location>
        <begin position="497"/>
        <end position="872"/>
    </location>
</feature>
<evidence type="ECO:0000313" key="4">
    <source>
        <dbReference type="EMBL" id="KAK7492239.1"/>
    </source>
</evidence>
<dbReference type="InterPro" id="IPR011993">
    <property type="entry name" value="PH-like_dom_sf"/>
</dbReference>
<feature type="compositionally biased region" description="Low complexity" evidence="1">
    <location>
        <begin position="376"/>
        <end position="391"/>
    </location>
</feature>
<dbReference type="PROSITE" id="PS50003">
    <property type="entry name" value="PH_DOMAIN"/>
    <property type="match status" value="1"/>
</dbReference>
<feature type="domain" description="PH" evidence="2">
    <location>
        <begin position="122"/>
        <end position="222"/>
    </location>
</feature>
<feature type="region of interest" description="Disordered" evidence="1">
    <location>
        <begin position="440"/>
        <end position="498"/>
    </location>
</feature>
<dbReference type="SMART" id="SM00498">
    <property type="entry name" value="FH2"/>
    <property type="match status" value="1"/>
</dbReference>
<name>A0ABD0KYE7_9CAEN</name>
<dbReference type="InterPro" id="IPR042201">
    <property type="entry name" value="FH2_Formin_sf"/>
</dbReference>
<organism evidence="4 5">
    <name type="scientific">Batillaria attramentaria</name>
    <dbReference type="NCBI Taxonomy" id="370345"/>
    <lineage>
        <taxon>Eukaryota</taxon>
        <taxon>Metazoa</taxon>
        <taxon>Spiralia</taxon>
        <taxon>Lophotrochozoa</taxon>
        <taxon>Mollusca</taxon>
        <taxon>Gastropoda</taxon>
        <taxon>Caenogastropoda</taxon>
        <taxon>Sorbeoconcha</taxon>
        <taxon>Cerithioidea</taxon>
        <taxon>Batillariidae</taxon>
        <taxon>Batillaria</taxon>
    </lineage>
</organism>
<keyword evidence="5" id="KW-1185">Reference proteome</keyword>
<feature type="compositionally biased region" description="Low complexity" evidence="1">
    <location>
        <begin position="296"/>
        <end position="307"/>
    </location>
</feature>
<dbReference type="PANTHER" id="PTHR45725">
    <property type="entry name" value="FORMIN HOMOLOGY 2 FAMILY MEMBER"/>
    <property type="match status" value="1"/>
</dbReference>
<dbReference type="Gene3D" id="2.30.29.30">
    <property type="entry name" value="Pleckstrin-homology domain (PH domain)/Phosphotyrosine-binding domain (PTB)"/>
    <property type="match status" value="1"/>
</dbReference>
<dbReference type="Gene3D" id="1.20.58.2220">
    <property type="entry name" value="Formin, FH2 domain"/>
    <property type="match status" value="1"/>
</dbReference>
<feature type="compositionally biased region" description="Low complexity" evidence="1">
    <location>
        <begin position="244"/>
        <end position="257"/>
    </location>
</feature>
<dbReference type="Pfam" id="PF02181">
    <property type="entry name" value="FH2"/>
    <property type="match status" value="1"/>
</dbReference>
<dbReference type="PROSITE" id="PS51444">
    <property type="entry name" value="FH2"/>
    <property type="match status" value="1"/>
</dbReference>
<dbReference type="AlphaFoldDB" id="A0ABD0KYE7"/>
<dbReference type="EMBL" id="JACVVK020000105">
    <property type="protein sequence ID" value="KAK7492239.1"/>
    <property type="molecule type" value="Genomic_DNA"/>
</dbReference>
<comment type="caution">
    <text evidence="4">The sequence shown here is derived from an EMBL/GenBank/DDBJ whole genome shotgun (WGS) entry which is preliminary data.</text>
</comment>
<dbReference type="Proteomes" id="UP001519460">
    <property type="component" value="Unassembled WGS sequence"/>
</dbReference>
<proteinExistence type="predicted"/>
<sequence>MGSKFPPLLNKSHNFGIYFGKKGKRGILQLDFPNQVVLLIQRGHIKKTHPFHSLLYFDSEEDLHIMLRFLESDMDFDADTMEEKYTICRLLDLILEAESEDSRELVPGGVAVLPRVPIIPHNVIKDGVLEKKGNTTITTWNRRRVKICVGEFSYFKPGEGLALNVVQLWQDRCRVQRVGQNTIQLTVNQRAYCFRVPNDSKGGLSVETVRDEWINAFEQAMTTKRNTTFWAQSGPPPGLEYLADSGSMSDISSVGSSPFVGRKHPDQKQEGHENSEIRNQEITASVSVSFSYNQQTSTTEHTIDTSTLQVPGKPAKKTTINPFRRRNAKGTGSFGGSDVVSRPHPDSVSDEVQVKAVKARFAPNSVPTKSRDAGNSPVSSSNASSLSQESRSVTETFASRQAVFTEKAVFSEKEHLRQETVSTSDSEDVTFPVVMRTKSGEKTLQKMRRASSTSDLATVAGENNSIRKPSGEGTGQPPPALSLAPAAPAPPPPMKNKGSFFKGGVKLKQVYWTPVAHKQVSTSLWAEAKQSLPALDLKVLEEMFSITEKDAFKSMKAKAVKQTMLDDKRAQNLGIIFTGFKSDSISLLLEALSSVAELDTFQLQKMTTLKKYQPTEEDVELFGMYSKSRDTLAPVDRFMLDMCEIPKLSMRIDLALTLWDFPNRYQALSEDVDILLNACGTLLGNTSLQVVMRCLLTIGNHLNASRQPKEGVPGFQISSIDKMVDLKGRDPQYSLMTYLVEQLNVSRPDLLDWTSSLTLVPKVAGYSVLAIGAEIDVLKNDLQKVKKYQKALKGLSGHHGVNKKFQSDVQNFILEYEKRLETIQDKSGKLQHKFRQLLAWLGEPASRTSDVLFSSLALLIDRFQQARARLAT</sequence>
<dbReference type="PANTHER" id="PTHR45725:SF10">
    <property type="entry name" value="FH2 DOMAIN-CONTAINING PROTEIN"/>
    <property type="match status" value="1"/>
</dbReference>
<accession>A0ABD0KYE7</accession>
<feature type="compositionally biased region" description="Basic and acidic residues" evidence="1">
    <location>
        <begin position="263"/>
        <end position="279"/>
    </location>
</feature>
<protein>
    <recommendedName>
        <fullName evidence="6">FH2 domain-containing protein</fullName>
    </recommendedName>
</protein>
<gene>
    <name evidence="4" type="ORF">BaRGS_00016536</name>
</gene>
<feature type="region of interest" description="Disordered" evidence="1">
    <location>
        <begin position="293"/>
        <end position="392"/>
    </location>
</feature>
<dbReference type="InterPro" id="IPR051425">
    <property type="entry name" value="Formin_Homology"/>
</dbReference>
<evidence type="ECO:0000259" key="2">
    <source>
        <dbReference type="PROSITE" id="PS50003"/>
    </source>
</evidence>
<dbReference type="SUPFAM" id="SSF50729">
    <property type="entry name" value="PH domain-like"/>
    <property type="match status" value="1"/>
</dbReference>
<evidence type="ECO:0000259" key="3">
    <source>
        <dbReference type="PROSITE" id="PS51444"/>
    </source>
</evidence>
<evidence type="ECO:0000256" key="1">
    <source>
        <dbReference type="SAM" id="MobiDB-lite"/>
    </source>
</evidence>
<dbReference type="InterPro" id="IPR015425">
    <property type="entry name" value="FH2_Formin"/>
</dbReference>
<reference evidence="4 5" key="1">
    <citation type="journal article" date="2023" name="Sci. Data">
        <title>Genome assembly of the Korean intertidal mud-creeper Batillaria attramentaria.</title>
        <authorList>
            <person name="Patra A.K."/>
            <person name="Ho P.T."/>
            <person name="Jun S."/>
            <person name="Lee S.J."/>
            <person name="Kim Y."/>
            <person name="Won Y.J."/>
        </authorList>
    </citation>
    <scope>NUCLEOTIDE SEQUENCE [LARGE SCALE GENOMIC DNA]</scope>
    <source>
        <strain evidence="4">Wonlab-2016</strain>
    </source>
</reference>
<dbReference type="InterPro" id="IPR001849">
    <property type="entry name" value="PH_domain"/>
</dbReference>